<evidence type="ECO:0000256" key="5">
    <source>
        <dbReference type="PIRSR" id="PIRSR600246-1"/>
    </source>
</evidence>
<proteinExistence type="predicted"/>
<dbReference type="STRING" id="554055.A0A2P6VHV9"/>
<feature type="compositionally biased region" description="Low complexity" evidence="8">
    <location>
        <begin position="96"/>
        <end position="112"/>
    </location>
</feature>
<feature type="site" description="Cleavage; by autolysis" evidence="7">
    <location>
        <begin position="143"/>
        <end position="144"/>
    </location>
</feature>
<dbReference type="EC" id="3.4.19.5" evidence="3"/>
<name>A0A2P6VHV9_9CHLO</name>
<dbReference type="EMBL" id="LHPF02000006">
    <property type="protein sequence ID" value="PSC73647.1"/>
    <property type="molecule type" value="Genomic_DNA"/>
</dbReference>
<dbReference type="GO" id="GO:0005737">
    <property type="term" value="C:cytoplasm"/>
    <property type="evidence" value="ECO:0007669"/>
    <property type="project" value="TreeGrafter"/>
</dbReference>
<dbReference type="InterPro" id="IPR000246">
    <property type="entry name" value="Peptidase_T2"/>
</dbReference>
<accession>A0A2P6VHV9</accession>
<dbReference type="PANTHER" id="PTHR10188:SF6">
    <property type="entry name" value="N(4)-(BETA-N-ACETYLGLUCOSAMINYL)-L-ASPARAGINASE"/>
    <property type="match status" value="1"/>
</dbReference>
<evidence type="ECO:0000256" key="1">
    <source>
        <dbReference type="ARBA" id="ARBA00000306"/>
    </source>
</evidence>
<feature type="compositionally biased region" description="Low complexity" evidence="8">
    <location>
        <begin position="119"/>
        <end position="132"/>
    </location>
</feature>
<dbReference type="Pfam" id="PF01112">
    <property type="entry name" value="Asparaginase_2"/>
    <property type="match status" value="1"/>
</dbReference>
<evidence type="ECO:0000313" key="9">
    <source>
        <dbReference type="EMBL" id="PSC73647.1"/>
    </source>
</evidence>
<dbReference type="GO" id="GO:0003948">
    <property type="term" value="F:N4-(beta-N-acetylglucosaminyl)-L-asparaginase activity"/>
    <property type="evidence" value="ECO:0007669"/>
    <property type="project" value="TreeGrafter"/>
</dbReference>
<dbReference type="PANTHER" id="PTHR10188">
    <property type="entry name" value="L-ASPARAGINASE"/>
    <property type="match status" value="1"/>
</dbReference>
<comment type="caution">
    <text evidence="9">The sequence shown here is derived from an EMBL/GenBank/DDBJ whole genome shotgun (WGS) entry which is preliminary data.</text>
</comment>
<evidence type="ECO:0000313" key="10">
    <source>
        <dbReference type="Proteomes" id="UP000239649"/>
    </source>
</evidence>
<dbReference type="OrthoDB" id="513563at2759"/>
<keyword evidence="10" id="KW-1185">Reference proteome</keyword>
<feature type="binding site" evidence="6">
    <location>
        <begin position="194"/>
        <end position="197"/>
    </location>
    <ligand>
        <name>substrate</name>
    </ligand>
</feature>
<evidence type="ECO:0000256" key="6">
    <source>
        <dbReference type="PIRSR" id="PIRSR600246-2"/>
    </source>
</evidence>
<gene>
    <name evidence="9" type="ORF">C2E20_2947</name>
</gene>
<dbReference type="GO" id="GO:0008798">
    <property type="term" value="F:beta-aspartyl-peptidase activity"/>
    <property type="evidence" value="ECO:0007669"/>
    <property type="project" value="UniProtKB-EC"/>
</dbReference>
<dbReference type="InterPro" id="IPR029055">
    <property type="entry name" value="Ntn_hydrolases_N"/>
</dbReference>
<dbReference type="Proteomes" id="UP000239649">
    <property type="component" value="Unassembled WGS sequence"/>
</dbReference>
<keyword evidence="4" id="KW-0068">Autocatalytic cleavage</keyword>
<protein>
    <recommendedName>
        <fullName evidence="3">beta-aspartyl-peptidase</fullName>
        <ecNumber evidence="3">3.4.19.5</ecNumber>
    </recommendedName>
</protein>
<feature type="binding site" evidence="6">
    <location>
        <begin position="171"/>
        <end position="174"/>
    </location>
    <ligand>
        <name>substrate</name>
    </ligand>
</feature>
<evidence type="ECO:0000256" key="4">
    <source>
        <dbReference type="ARBA" id="ARBA00022813"/>
    </source>
</evidence>
<reference evidence="9 10" key="1">
    <citation type="journal article" date="2018" name="Plant J.">
        <title>Genome sequences of Chlorella sorokiniana UTEX 1602 and Micractinium conductrix SAG 241.80: implications to maltose excretion by a green alga.</title>
        <authorList>
            <person name="Arriola M.B."/>
            <person name="Velmurugan N."/>
            <person name="Zhang Y."/>
            <person name="Plunkett M.H."/>
            <person name="Hondzo H."/>
            <person name="Barney B.M."/>
        </authorList>
    </citation>
    <scope>NUCLEOTIDE SEQUENCE [LARGE SCALE GENOMIC DNA]</scope>
    <source>
        <strain evidence="9 10">SAG 241.80</strain>
    </source>
</reference>
<comment type="catalytic activity">
    <reaction evidence="1">
        <text>Cleavage of a beta-linked Asp residue from the N-terminus of a polypeptide.</text>
        <dbReference type="EC" id="3.4.19.5"/>
    </reaction>
</comment>
<comment type="subunit">
    <text evidence="2">Heterotetramer of two alpha and two beta chains arranged as a dimer of alpha/beta heterodimers.</text>
</comment>
<feature type="region of interest" description="Disordered" evidence="8">
    <location>
        <begin position="79"/>
        <end position="138"/>
    </location>
</feature>
<evidence type="ECO:0000256" key="7">
    <source>
        <dbReference type="PIRSR" id="PIRSR600246-3"/>
    </source>
</evidence>
<dbReference type="Gene3D" id="3.60.20.30">
    <property type="entry name" value="(Glycosyl)asparaginase"/>
    <property type="match status" value="1"/>
</dbReference>
<evidence type="ECO:0000256" key="8">
    <source>
        <dbReference type="SAM" id="MobiDB-lite"/>
    </source>
</evidence>
<feature type="active site" description="Nucleophile" evidence="5">
    <location>
        <position position="144"/>
    </location>
</feature>
<dbReference type="SUPFAM" id="SSF56235">
    <property type="entry name" value="N-terminal nucleophile aminohydrolases (Ntn hydrolases)"/>
    <property type="match status" value="1"/>
</dbReference>
<evidence type="ECO:0000256" key="3">
    <source>
        <dbReference type="ARBA" id="ARBA00012879"/>
    </source>
</evidence>
<sequence length="288" mass="29201">MDGNTRRAGAVADLRRCRHAAAAARLVMQHTTHTLLAGDQAAAFAAEMGLPLGSLETEESRGMHSMWLNQRCQPNFRQQVAPDPRQSCGPYRPLPSSTSTSTSTSSAGDSASGSGGSSSGSAAAAQQGQQQQHARWPTAHAHDTIAMVVVAGGSVAAGASSNGAIHKVPGRVGDAAVPGGGAYADSAVGGCGATGDGDTHLSFLPCYQVVESMRRGLSPQQAAEDAVRRMAQRAPGYTGAVVAVGFDGRHGGAAHGWERTGGQFTYSVASGGSGGRVEVVAVPPLDDL</sequence>
<evidence type="ECO:0000256" key="2">
    <source>
        <dbReference type="ARBA" id="ARBA00011601"/>
    </source>
</evidence>
<dbReference type="AlphaFoldDB" id="A0A2P6VHV9"/>
<organism evidence="9 10">
    <name type="scientific">Micractinium conductrix</name>
    <dbReference type="NCBI Taxonomy" id="554055"/>
    <lineage>
        <taxon>Eukaryota</taxon>
        <taxon>Viridiplantae</taxon>
        <taxon>Chlorophyta</taxon>
        <taxon>core chlorophytes</taxon>
        <taxon>Trebouxiophyceae</taxon>
        <taxon>Chlorellales</taxon>
        <taxon>Chlorellaceae</taxon>
        <taxon>Chlorella clade</taxon>
        <taxon>Micractinium</taxon>
    </lineage>
</organism>